<evidence type="ECO:0000313" key="2">
    <source>
        <dbReference type="EMBL" id="MFD0852222.1"/>
    </source>
</evidence>
<feature type="non-terminal residue" evidence="2">
    <location>
        <position position="191"/>
    </location>
</feature>
<dbReference type="InterPro" id="IPR012338">
    <property type="entry name" value="Beta-lactam/transpept-like"/>
</dbReference>
<keyword evidence="3" id="KW-1185">Reference proteome</keyword>
<feature type="domain" description="Penicillin-binding protein transpeptidase" evidence="1">
    <location>
        <begin position="1"/>
        <end position="191"/>
    </location>
</feature>
<comment type="caution">
    <text evidence="2">The sequence shown here is derived from an EMBL/GenBank/DDBJ whole genome shotgun (WGS) entry which is preliminary data.</text>
</comment>
<gene>
    <name evidence="2" type="ORF">ACFQ07_08315</name>
</gene>
<accession>A0ABW3CE46</accession>
<sequence>QGQFPPASTFKVSSVAAAVRDGYGLNGIYPCPGSFNVGSRAFRNFEGQGHGPMNLHRALVVSCDTIFYKFAYEQWLRDGGTKPRANPKDPMVAMARDFGFGSRTGIDLPDESGGRIPDRDWKKDYWAATREANCKGAKRGYPEIAKTDPGRAAYLKAVANENCLEGHVWRAGDAANFSIGQGDVLVTPLQL</sequence>
<dbReference type="Proteomes" id="UP001597083">
    <property type="component" value="Unassembled WGS sequence"/>
</dbReference>
<organism evidence="2 3">
    <name type="scientific">Actinomadura adrarensis</name>
    <dbReference type="NCBI Taxonomy" id="1819600"/>
    <lineage>
        <taxon>Bacteria</taxon>
        <taxon>Bacillati</taxon>
        <taxon>Actinomycetota</taxon>
        <taxon>Actinomycetes</taxon>
        <taxon>Streptosporangiales</taxon>
        <taxon>Thermomonosporaceae</taxon>
        <taxon>Actinomadura</taxon>
    </lineage>
</organism>
<dbReference type="SUPFAM" id="SSF56601">
    <property type="entry name" value="beta-lactamase/transpeptidase-like"/>
    <property type="match status" value="1"/>
</dbReference>
<proteinExistence type="predicted"/>
<dbReference type="Gene3D" id="3.40.710.10">
    <property type="entry name" value="DD-peptidase/beta-lactamase superfamily"/>
    <property type="match status" value="1"/>
</dbReference>
<name>A0ABW3CE46_9ACTN</name>
<evidence type="ECO:0000313" key="3">
    <source>
        <dbReference type="Proteomes" id="UP001597083"/>
    </source>
</evidence>
<dbReference type="InterPro" id="IPR050515">
    <property type="entry name" value="Beta-lactam/transpept"/>
</dbReference>
<evidence type="ECO:0000259" key="1">
    <source>
        <dbReference type="Pfam" id="PF00905"/>
    </source>
</evidence>
<feature type="non-terminal residue" evidence="2">
    <location>
        <position position="1"/>
    </location>
</feature>
<dbReference type="Pfam" id="PF00905">
    <property type="entry name" value="Transpeptidase"/>
    <property type="match status" value="1"/>
</dbReference>
<dbReference type="InterPro" id="IPR001460">
    <property type="entry name" value="PCN-bd_Tpept"/>
</dbReference>
<dbReference type="PANTHER" id="PTHR30627">
    <property type="entry name" value="PEPTIDOGLYCAN D,D-TRANSPEPTIDASE"/>
    <property type="match status" value="1"/>
</dbReference>
<protein>
    <submittedName>
        <fullName evidence="2">Penicillin-binding transpeptidase domain-containing protein</fullName>
    </submittedName>
</protein>
<dbReference type="PANTHER" id="PTHR30627:SF2">
    <property type="entry name" value="PEPTIDOGLYCAN D,D-TRANSPEPTIDASE MRDA"/>
    <property type="match status" value="1"/>
</dbReference>
<dbReference type="EMBL" id="JBHTIR010001167">
    <property type="protein sequence ID" value="MFD0852222.1"/>
    <property type="molecule type" value="Genomic_DNA"/>
</dbReference>
<reference evidence="3" key="1">
    <citation type="journal article" date="2019" name="Int. J. Syst. Evol. Microbiol.">
        <title>The Global Catalogue of Microorganisms (GCM) 10K type strain sequencing project: providing services to taxonomists for standard genome sequencing and annotation.</title>
        <authorList>
            <consortium name="The Broad Institute Genomics Platform"/>
            <consortium name="The Broad Institute Genome Sequencing Center for Infectious Disease"/>
            <person name="Wu L."/>
            <person name="Ma J."/>
        </authorList>
    </citation>
    <scope>NUCLEOTIDE SEQUENCE [LARGE SCALE GENOMIC DNA]</scope>
    <source>
        <strain evidence="3">JCM 31696</strain>
    </source>
</reference>